<evidence type="ECO:0000256" key="1">
    <source>
        <dbReference type="SAM" id="MobiDB-lite"/>
    </source>
</evidence>
<protein>
    <submittedName>
        <fullName evidence="2">Uncharacterized protein</fullName>
    </submittedName>
</protein>
<evidence type="ECO:0000313" key="2">
    <source>
        <dbReference type="EnsemblMetazoa" id="Aqu2.1.32834_001"/>
    </source>
</evidence>
<name>A0A1X7UZ78_AMPQE</name>
<accession>A0A1X7UZ78</accession>
<dbReference type="AlphaFoldDB" id="A0A1X7UZ78"/>
<dbReference type="EnsemblMetazoa" id="Aqu2.1.32834_001">
    <property type="protein sequence ID" value="Aqu2.1.32834_001"/>
    <property type="gene ID" value="Aqu2.1.32834"/>
</dbReference>
<feature type="compositionally biased region" description="Basic and acidic residues" evidence="1">
    <location>
        <begin position="1"/>
        <end position="12"/>
    </location>
</feature>
<feature type="region of interest" description="Disordered" evidence="1">
    <location>
        <begin position="1"/>
        <end position="23"/>
    </location>
</feature>
<dbReference type="InParanoid" id="A0A1X7UZ78"/>
<proteinExistence type="predicted"/>
<sequence length="105" mass="11765">MFFEEARPEEKGGGPTFSQESFRVKTSPSLVHQKLSQKQHTLLFNKSISKYSVNTKCDCSQGHHTTAKAIKPSRTARTLYSQLAKTNKGLVGPKYCIGVQDRIHL</sequence>
<reference evidence="2" key="1">
    <citation type="submission" date="2017-05" db="UniProtKB">
        <authorList>
            <consortium name="EnsemblMetazoa"/>
        </authorList>
    </citation>
    <scope>IDENTIFICATION</scope>
</reference>
<organism evidence="2">
    <name type="scientific">Amphimedon queenslandica</name>
    <name type="common">Sponge</name>
    <dbReference type="NCBI Taxonomy" id="400682"/>
    <lineage>
        <taxon>Eukaryota</taxon>
        <taxon>Metazoa</taxon>
        <taxon>Porifera</taxon>
        <taxon>Demospongiae</taxon>
        <taxon>Heteroscleromorpha</taxon>
        <taxon>Haplosclerida</taxon>
        <taxon>Niphatidae</taxon>
        <taxon>Amphimedon</taxon>
    </lineage>
</organism>